<name>A0A5C5RGZ5_9ACTN</name>
<dbReference type="SUPFAM" id="SSF56935">
    <property type="entry name" value="Porins"/>
    <property type="match status" value="1"/>
</dbReference>
<organism evidence="12 13">
    <name type="scientific">Tsukamurella sputi</name>
    <dbReference type="NCBI Taxonomy" id="2591848"/>
    <lineage>
        <taxon>Bacteria</taxon>
        <taxon>Bacillati</taxon>
        <taxon>Actinomycetota</taxon>
        <taxon>Actinomycetes</taxon>
        <taxon>Mycobacteriales</taxon>
        <taxon>Tsukamurellaceae</taxon>
        <taxon>Tsukamurella</taxon>
    </lineage>
</organism>
<dbReference type="EMBL" id="VIGV01000067">
    <property type="protein sequence ID" value="TWS21693.1"/>
    <property type="molecule type" value="Genomic_DNA"/>
</dbReference>
<dbReference type="Proteomes" id="UP000319792">
    <property type="component" value="Unassembled WGS sequence"/>
</dbReference>
<keyword evidence="4 10" id="KW-0812">Transmembrane</keyword>
<dbReference type="PANTHER" id="PTHR30069">
    <property type="entry name" value="TONB-DEPENDENT OUTER MEMBRANE RECEPTOR"/>
    <property type="match status" value="1"/>
</dbReference>
<evidence type="ECO:0000256" key="9">
    <source>
        <dbReference type="ARBA" id="ARBA00023237"/>
    </source>
</evidence>
<dbReference type="GO" id="GO:0015344">
    <property type="term" value="F:siderophore uptake transmembrane transporter activity"/>
    <property type="evidence" value="ECO:0007669"/>
    <property type="project" value="TreeGrafter"/>
</dbReference>
<evidence type="ECO:0000256" key="2">
    <source>
        <dbReference type="ARBA" id="ARBA00022448"/>
    </source>
</evidence>
<dbReference type="OrthoDB" id="9764669at2"/>
<dbReference type="InterPro" id="IPR000531">
    <property type="entry name" value="Beta-barrel_TonB"/>
</dbReference>
<dbReference type="Gene3D" id="2.40.170.20">
    <property type="entry name" value="TonB-dependent receptor, beta-barrel domain"/>
    <property type="match status" value="1"/>
</dbReference>
<keyword evidence="2 10" id="KW-0813">Transport</keyword>
<dbReference type="InterPro" id="IPR039426">
    <property type="entry name" value="TonB-dep_rcpt-like"/>
</dbReference>
<reference evidence="12 13" key="1">
    <citation type="submission" date="2019-08" db="EMBL/GenBank/DDBJ databases">
        <title>Tsukamurella conjunctivitidis sp. nov., Tsukamurella assacharolytica sp. nov. and Tsukamurella sputae sp. nov. isolated from patients with conjunctivitis, bacteraemia (lymphoma) and respiratory infection (sputum) in Hong Kong.</title>
        <authorList>
            <person name="Fok K.M.N."/>
            <person name="Fong J.Y.H."/>
        </authorList>
    </citation>
    <scope>NUCLEOTIDE SEQUENCE [LARGE SCALE GENOMIC DNA]</scope>
    <source>
        <strain evidence="12 13">HKU70</strain>
    </source>
</reference>
<evidence type="ECO:0000256" key="7">
    <source>
        <dbReference type="ARBA" id="ARBA00023136"/>
    </source>
</evidence>
<keyword evidence="3 10" id="KW-1134">Transmembrane beta strand</keyword>
<evidence type="ECO:0000256" key="1">
    <source>
        <dbReference type="ARBA" id="ARBA00004571"/>
    </source>
</evidence>
<evidence type="ECO:0000256" key="8">
    <source>
        <dbReference type="ARBA" id="ARBA00023170"/>
    </source>
</evidence>
<protein>
    <submittedName>
        <fullName evidence="12">TonB-dependent receptor</fullName>
    </submittedName>
</protein>
<gene>
    <name evidence="12" type="ORF">FK268_23185</name>
</gene>
<evidence type="ECO:0000256" key="3">
    <source>
        <dbReference type="ARBA" id="ARBA00022452"/>
    </source>
</evidence>
<comment type="similarity">
    <text evidence="10">Belongs to the TonB-dependent receptor family.</text>
</comment>
<dbReference type="PROSITE" id="PS52016">
    <property type="entry name" value="TONB_DEPENDENT_REC_3"/>
    <property type="match status" value="1"/>
</dbReference>
<dbReference type="AlphaFoldDB" id="A0A5C5RGZ5"/>
<proteinExistence type="inferred from homology"/>
<keyword evidence="8 12" id="KW-0675">Receptor</keyword>
<evidence type="ECO:0000256" key="5">
    <source>
        <dbReference type="ARBA" id="ARBA00022729"/>
    </source>
</evidence>
<evidence type="ECO:0000256" key="6">
    <source>
        <dbReference type="ARBA" id="ARBA00023077"/>
    </source>
</evidence>
<accession>A0A5C5RGZ5</accession>
<comment type="subcellular location">
    <subcellularLocation>
        <location evidence="1 10">Cell outer membrane</location>
        <topology evidence="1 10">Multi-pass membrane protein</topology>
    </subcellularLocation>
</comment>
<dbReference type="Pfam" id="PF00593">
    <property type="entry name" value="TonB_dep_Rec_b-barrel"/>
    <property type="match status" value="1"/>
</dbReference>
<dbReference type="GO" id="GO:0044718">
    <property type="term" value="P:siderophore transmembrane transport"/>
    <property type="evidence" value="ECO:0007669"/>
    <property type="project" value="TreeGrafter"/>
</dbReference>
<keyword evidence="7 10" id="KW-0472">Membrane</keyword>
<evidence type="ECO:0000313" key="13">
    <source>
        <dbReference type="Proteomes" id="UP000319792"/>
    </source>
</evidence>
<evidence type="ECO:0000313" key="12">
    <source>
        <dbReference type="EMBL" id="TWS21693.1"/>
    </source>
</evidence>
<keyword evidence="9 10" id="KW-0998">Cell outer membrane</keyword>
<dbReference type="InterPro" id="IPR036942">
    <property type="entry name" value="Beta-barrel_TonB_sf"/>
</dbReference>
<evidence type="ECO:0000259" key="11">
    <source>
        <dbReference type="Pfam" id="PF00593"/>
    </source>
</evidence>
<comment type="caution">
    <text evidence="12">The sequence shown here is derived from an EMBL/GenBank/DDBJ whole genome shotgun (WGS) entry which is preliminary data.</text>
</comment>
<evidence type="ECO:0000256" key="4">
    <source>
        <dbReference type="ARBA" id="ARBA00022692"/>
    </source>
</evidence>
<feature type="non-terminal residue" evidence="12">
    <location>
        <position position="1"/>
    </location>
</feature>
<keyword evidence="13" id="KW-1185">Reference proteome</keyword>
<evidence type="ECO:0000256" key="10">
    <source>
        <dbReference type="PROSITE-ProRule" id="PRU01360"/>
    </source>
</evidence>
<sequence>LSLALGARYDHYQYSPQMDGSNKFPVSFDSEKKSFSKISWQLGINYQITPEQQIGYRISTGFRAPKIEELFFEFGKGGMNHFMPNPQLRPETALNQEITYQFKNEYTEIGLGAFYSKYRNFIDERVSEKLESNPYYPYDWGSKPYLSINQIQFVNVAHAHISGLELNATLNGPLFGLSESWKFHIKGQYSKRKNQDGDPLKSIQPWSALMSVEYQDPSQ</sequence>
<keyword evidence="5" id="KW-0732">Signal</keyword>
<keyword evidence="6" id="KW-0798">TonB box</keyword>
<dbReference type="PANTHER" id="PTHR30069:SF29">
    <property type="entry name" value="HEMOGLOBIN AND HEMOGLOBIN-HAPTOGLOBIN-BINDING PROTEIN 1-RELATED"/>
    <property type="match status" value="1"/>
</dbReference>
<dbReference type="GO" id="GO:0009279">
    <property type="term" value="C:cell outer membrane"/>
    <property type="evidence" value="ECO:0007669"/>
    <property type="project" value="UniProtKB-SubCell"/>
</dbReference>
<feature type="domain" description="TonB-dependent receptor-like beta-barrel" evidence="11">
    <location>
        <begin position="1"/>
        <end position="216"/>
    </location>
</feature>
<feature type="non-terminal residue" evidence="12">
    <location>
        <position position="219"/>
    </location>
</feature>